<feature type="transmembrane region" description="Helical" evidence="3">
    <location>
        <begin position="116"/>
        <end position="137"/>
    </location>
</feature>
<feature type="transmembrane region" description="Helical" evidence="3">
    <location>
        <begin position="208"/>
        <end position="226"/>
    </location>
</feature>
<comment type="similarity">
    <text evidence="2">Belongs to the CDP-alcohol phosphatidyltransferase class-I family.</text>
</comment>
<dbReference type="InterPro" id="IPR043130">
    <property type="entry name" value="CDP-OH_PTrfase_TM_dom"/>
</dbReference>
<dbReference type="PROSITE" id="PS00379">
    <property type="entry name" value="CDP_ALCOHOL_P_TRANSF"/>
    <property type="match status" value="1"/>
</dbReference>
<dbReference type="AlphaFoldDB" id="A6G768"/>
<keyword evidence="1 2" id="KW-0808">Transferase</keyword>
<keyword evidence="3" id="KW-1133">Transmembrane helix</keyword>
<organism evidence="4 5">
    <name type="scientific">Plesiocystis pacifica SIR-1</name>
    <dbReference type="NCBI Taxonomy" id="391625"/>
    <lineage>
        <taxon>Bacteria</taxon>
        <taxon>Pseudomonadati</taxon>
        <taxon>Myxococcota</taxon>
        <taxon>Polyangia</taxon>
        <taxon>Nannocystales</taxon>
        <taxon>Nannocystaceae</taxon>
        <taxon>Plesiocystis</taxon>
    </lineage>
</organism>
<dbReference type="GO" id="GO:0016020">
    <property type="term" value="C:membrane"/>
    <property type="evidence" value="ECO:0007669"/>
    <property type="project" value="InterPro"/>
</dbReference>
<dbReference type="InterPro" id="IPR000462">
    <property type="entry name" value="CDP-OH_P_trans"/>
</dbReference>
<dbReference type="STRING" id="391625.PPSIR1_09196"/>
<dbReference type="GO" id="GO:0016780">
    <property type="term" value="F:phosphotransferase activity, for other substituted phosphate groups"/>
    <property type="evidence" value="ECO:0007669"/>
    <property type="project" value="InterPro"/>
</dbReference>
<keyword evidence="3" id="KW-0812">Transmembrane</keyword>
<name>A6G768_9BACT</name>
<dbReference type="Pfam" id="PF01066">
    <property type="entry name" value="CDP-OH_P_transf"/>
    <property type="match status" value="1"/>
</dbReference>
<evidence type="ECO:0000313" key="4">
    <source>
        <dbReference type="EMBL" id="EDM78344.1"/>
    </source>
</evidence>
<feature type="transmembrane region" description="Helical" evidence="3">
    <location>
        <begin position="232"/>
        <end position="250"/>
    </location>
</feature>
<keyword evidence="3" id="KW-0472">Membrane</keyword>
<sequence>MSSAHTDASEPTEDDAPTPAWRYVIPNAVTCASLVLGLAAMIAAVDGRFEAAGWFIVWCVLFDKLDGTFARLLNASSKFGVQLDSLADLVVFGVSPAAVLMLLSRSEPEIFGAWGPFAWVMRACLALFVVCAALRLAKFNVMSEGGPKVFFGMPTTLAGGLLGLLLLVGLEYDLTRLLAALPLLALVFGLMMVSNLPLPKVTKRDTAVGNYFQIFNLVACYACGFARVLPEYLLLVTIGYAGVGFVWGALHRRELLEGGEGEDGLELQPS</sequence>
<evidence type="ECO:0000256" key="1">
    <source>
        <dbReference type="ARBA" id="ARBA00022679"/>
    </source>
</evidence>
<evidence type="ECO:0000313" key="5">
    <source>
        <dbReference type="Proteomes" id="UP000005801"/>
    </source>
</evidence>
<evidence type="ECO:0000256" key="2">
    <source>
        <dbReference type="RuleBase" id="RU003750"/>
    </source>
</evidence>
<proteinExistence type="inferred from homology"/>
<dbReference type="OrthoDB" id="9777147at2"/>
<dbReference type="Proteomes" id="UP000005801">
    <property type="component" value="Unassembled WGS sequence"/>
</dbReference>
<dbReference type="Gene3D" id="1.20.120.1760">
    <property type="match status" value="1"/>
</dbReference>
<feature type="transmembrane region" description="Helical" evidence="3">
    <location>
        <begin position="24"/>
        <end position="45"/>
    </location>
</feature>
<reference evidence="4 5" key="1">
    <citation type="submission" date="2007-06" db="EMBL/GenBank/DDBJ databases">
        <authorList>
            <person name="Shimkets L."/>
            <person name="Ferriera S."/>
            <person name="Johnson J."/>
            <person name="Kravitz S."/>
            <person name="Beeson K."/>
            <person name="Sutton G."/>
            <person name="Rogers Y.-H."/>
            <person name="Friedman R."/>
            <person name="Frazier M."/>
            <person name="Venter J.C."/>
        </authorList>
    </citation>
    <scope>NUCLEOTIDE SEQUENCE [LARGE SCALE GENOMIC DNA]</scope>
    <source>
        <strain evidence="4 5">SIR-1</strain>
    </source>
</reference>
<evidence type="ECO:0000256" key="3">
    <source>
        <dbReference type="SAM" id="Phobius"/>
    </source>
</evidence>
<feature type="transmembrane region" description="Helical" evidence="3">
    <location>
        <begin position="176"/>
        <end position="196"/>
    </location>
</feature>
<dbReference type="InterPro" id="IPR048254">
    <property type="entry name" value="CDP_ALCOHOL_P_TRANSF_CS"/>
</dbReference>
<comment type="caution">
    <text evidence="4">The sequence shown here is derived from an EMBL/GenBank/DDBJ whole genome shotgun (WGS) entry which is preliminary data.</text>
</comment>
<gene>
    <name evidence="4" type="ORF">PPSIR1_09196</name>
</gene>
<accession>A6G768</accession>
<feature type="transmembrane region" description="Helical" evidence="3">
    <location>
        <begin position="149"/>
        <end position="170"/>
    </location>
</feature>
<dbReference type="eggNOG" id="COG1183">
    <property type="taxonomic scope" value="Bacteria"/>
</dbReference>
<dbReference type="RefSeq" id="WP_006972563.1">
    <property type="nucleotide sequence ID" value="NZ_ABCS01000032.1"/>
</dbReference>
<dbReference type="EMBL" id="ABCS01000032">
    <property type="protein sequence ID" value="EDM78344.1"/>
    <property type="molecule type" value="Genomic_DNA"/>
</dbReference>
<keyword evidence="5" id="KW-1185">Reference proteome</keyword>
<dbReference type="GO" id="GO:0008654">
    <property type="term" value="P:phospholipid biosynthetic process"/>
    <property type="evidence" value="ECO:0007669"/>
    <property type="project" value="InterPro"/>
</dbReference>
<protein>
    <submittedName>
        <fullName evidence="4">PHOSPHATIDYLTRANSFERASE</fullName>
    </submittedName>
</protein>
<feature type="transmembrane region" description="Helical" evidence="3">
    <location>
        <begin position="85"/>
        <end position="104"/>
    </location>
</feature>